<comment type="caution">
    <text evidence="2">The sequence shown here is derived from an EMBL/GenBank/DDBJ whole genome shotgun (WGS) entry which is preliminary data.</text>
</comment>
<dbReference type="InterPro" id="IPR032750">
    <property type="entry name" value="TnsD_C"/>
</dbReference>
<dbReference type="Gene3D" id="1.10.10.60">
    <property type="entry name" value="Homeodomain-like"/>
    <property type="match status" value="1"/>
</dbReference>
<accession>A0ABW0U544</accession>
<reference evidence="3" key="1">
    <citation type="journal article" date="2019" name="Int. J. Syst. Evol. Microbiol.">
        <title>The Global Catalogue of Microorganisms (GCM) 10K type strain sequencing project: providing services to taxonomists for standard genome sequencing and annotation.</title>
        <authorList>
            <consortium name="The Broad Institute Genomics Platform"/>
            <consortium name="The Broad Institute Genome Sequencing Center for Infectious Disease"/>
            <person name="Wu L."/>
            <person name="Ma J."/>
        </authorList>
    </citation>
    <scope>NUCLEOTIDE SEQUENCE [LARGE SCALE GENOMIC DNA]</scope>
    <source>
        <strain evidence="3">CGMCC 1.15790</strain>
    </source>
</reference>
<dbReference type="Pfam" id="PF15978">
    <property type="entry name" value="TnsD"/>
    <property type="match status" value="1"/>
</dbReference>
<name>A0ABW0U544_9BACI</name>
<dbReference type="RefSeq" id="WP_270898455.1">
    <property type="nucleotide sequence ID" value="NZ_JBHSPF010000004.1"/>
</dbReference>
<protein>
    <submittedName>
        <fullName evidence="2">TnsD family Tn7-like transposition protein</fullName>
    </submittedName>
</protein>
<dbReference type="Proteomes" id="UP001596143">
    <property type="component" value="Unassembled WGS sequence"/>
</dbReference>
<gene>
    <name evidence="2" type="ORF">ACFPTR_00470</name>
</gene>
<dbReference type="EMBL" id="JBHSPF010000004">
    <property type="protein sequence ID" value="MFC5627369.1"/>
    <property type="molecule type" value="Genomic_DNA"/>
</dbReference>
<evidence type="ECO:0000259" key="1">
    <source>
        <dbReference type="Pfam" id="PF15978"/>
    </source>
</evidence>
<evidence type="ECO:0000313" key="2">
    <source>
        <dbReference type="EMBL" id="MFC5627369.1"/>
    </source>
</evidence>
<feature type="domain" description="Transposon Tn7 transposition protein TnsD C-terminal" evidence="1">
    <location>
        <begin position="3"/>
        <end position="339"/>
    </location>
</feature>
<keyword evidence="3" id="KW-1185">Reference proteome</keyword>
<sequence>MLEKYLILMAMKGIAFPIAKRKNHLGELLINYYSEEVLDIFDSSNLSWLDYVFSKNRFKRIHPLRHLLLMRSLAGSVKEFFEGEYSYEPFGKGPWICMNPLSDHYLEKRVSRVEISVHNGNREIQGDFICECGFVYRLRSWESSPLEVQHFSNRIIKKGTVWETEFLKLVNSGASMNEISKKTHLSKHTIRKILREGVVDPIQNNIRNIQKISLENREQKTKNYRKIWMKLREEFPLYSRTELAQLDRAAFTWLHKFDKEWLEANSPASNHGKKLKTEAEYYRDDLMLLEMAQTVFNKWSEYEKNLGKLMRKSYWSFCEIIGSTHRLLRKKDYYPMTVDFIKSVEESVVEFQKRKAKHVLVTHFKDSYVTKYQLTEKAGIRKTIKPETEIFVEELIKKHNSLLK</sequence>
<organism evidence="2 3">
    <name type="scientific">Aliibacillus thermotolerans</name>
    <dbReference type="NCBI Taxonomy" id="1834418"/>
    <lineage>
        <taxon>Bacteria</taxon>
        <taxon>Bacillati</taxon>
        <taxon>Bacillota</taxon>
        <taxon>Bacilli</taxon>
        <taxon>Bacillales</taxon>
        <taxon>Bacillaceae</taxon>
        <taxon>Aliibacillus</taxon>
    </lineage>
</organism>
<evidence type="ECO:0000313" key="3">
    <source>
        <dbReference type="Proteomes" id="UP001596143"/>
    </source>
</evidence>
<proteinExistence type="predicted"/>